<dbReference type="SUPFAM" id="SSF55874">
    <property type="entry name" value="ATPase domain of HSP90 chaperone/DNA topoisomerase II/histidine kinase"/>
    <property type="match status" value="1"/>
</dbReference>
<keyword evidence="7 15" id="KW-0812">Transmembrane</keyword>
<name>A0A1W2AJR2_9BACT</name>
<dbReference type="NCBIfam" id="TIGR00229">
    <property type="entry name" value="sensory_box"/>
    <property type="match status" value="1"/>
</dbReference>
<dbReference type="InterPro" id="IPR036097">
    <property type="entry name" value="HisK_dim/P_sf"/>
</dbReference>
<feature type="coiled-coil region" evidence="14">
    <location>
        <begin position="353"/>
        <end position="390"/>
    </location>
</feature>
<keyword evidence="14" id="KW-0175">Coiled coil</keyword>
<dbReference type="STRING" id="1121400.SAMN02746065_105149"/>
<dbReference type="InterPro" id="IPR033479">
    <property type="entry name" value="dCache_1"/>
</dbReference>
<keyword evidence="9" id="KW-0418">Kinase</keyword>
<evidence type="ECO:0000256" key="13">
    <source>
        <dbReference type="ARBA" id="ARBA00023136"/>
    </source>
</evidence>
<evidence type="ECO:0000313" key="19">
    <source>
        <dbReference type="EMBL" id="SMC60907.1"/>
    </source>
</evidence>
<evidence type="ECO:0000259" key="18">
    <source>
        <dbReference type="PROSITE" id="PS50885"/>
    </source>
</evidence>
<dbReference type="OrthoDB" id="5428263at2"/>
<sequence>MKQMNFKRISIKIIFWALIPFLFVVSIVPVMSHLTIKNSALDVVKRRDAAFAEIAAVRLSENLQKYSYFLQTIADTKACKEMSFTHMEPLLVQARSRIHFFDGGIVIFNKKGRVVWSYPLGFQKKGHFFPSPSHFKSLKNNLRPVFSDIFFHAPLGRDAILIGVPVIDDRSRFQGVVAGICSVEFSTLGTTYTKVLEFKSGKSSFGYLVDGDGHVLYHRHSSLLGQSLMDQEAVQKVIQGKTGATFSLDESGIKLISGFAPVPGTRWGVITQGNWTEVEKLILFYIRLFTAVLWCGGIVSAGLVFFFIKKHLNPIRVLTQGADRIAQGDFTEIPVRKTGDEIEVLSRQFNSMARALKASFANIKNRVEALDNARTALENSEEKINGIINSVADAMMMIHENGDILWINDKGKELFGSGAGEKKYVDLLYPNNPPPGSCIVKNCFATGIESDSELKIPVNGKIMDFWCTSNVVLWAREGTPRRVVLVCRNLAEKKRMREEVLRNAQLAALGELAAGVAHEINNPINGIINYAQIIEDTRGSGQEDVELPQRIIAESMRIANIVSKLLSFAREGNEEKEAVNISEIIDDVLDLTQAMVKKDNIKVIWEAGGGVPLCHAVTHQVQQIFLNIIGNARYALNQKFSGSHARKELIISCESVTNNDQQMVRTVFMDRGIGIPEKIMDKLCNPFFSTKPPGHGTGLGLSISYGIIEEHRGELNIESVEGEWTKVSIDLPIAR</sequence>
<gene>
    <name evidence="19" type="ORF">SAMN02746065_105149</name>
</gene>
<dbReference type="GO" id="GO:0005886">
    <property type="term" value="C:plasma membrane"/>
    <property type="evidence" value="ECO:0007669"/>
    <property type="project" value="UniProtKB-SubCell"/>
</dbReference>
<dbReference type="Pfam" id="PF13188">
    <property type="entry name" value="PAS_8"/>
    <property type="match status" value="1"/>
</dbReference>
<dbReference type="GO" id="GO:0005524">
    <property type="term" value="F:ATP binding"/>
    <property type="evidence" value="ECO:0007669"/>
    <property type="project" value="UniProtKB-KW"/>
</dbReference>
<comment type="catalytic activity">
    <reaction evidence="1">
        <text>ATP + protein L-histidine = ADP + protein N-phospho-L-histidine.</text>
        <dbReference type="EC" id="2.7.13.3"/>
    </reaction>
</comment>
<dbReference type="Pfam" id="PF00672">
    <property type="entry name" value="HAMP"/>
    <property type="match status" value="1"/>
</dbReference>
<keyword evidence="12" id="KW-0902">Two-component regulatory system</keyword>
<dbReference type="SMART" id="SM00388">
    <property type="entry name" value="HisKA"/>
    <property type="match status" value="1"/>
</dbReference>
<dbReference type="PANTHER" id="PTHR43065:SF10">
    <property type="entry name" value="PEROXIDE STRESS-ACTIVATED HISTIDINE KINASE MAK3"/>
    <property type="match status" value="1"/>
</dbReference>
<dbReference type="EC" id="2.7.13.3" evidence="3"/>
<evidence type="ECO:0000256" key="12">
    <source>
        <dbReference type="ARBA" id="ARBA00023012"/>
    </source>
</evidence>
<evidence type="ECO:0000259" key="17">
    <source>
        <dbReference type="PROSITE" id="PS50112"/>
    </source>
</evidence>
<keyword evidence="8" id="KW-0547">Nucleotide-binding</keyword>
<dbReference type="CDD" id="cd00082">
    <property type="entry name" value="HisKA"/>
    <property type="match status" value="1"/>
</dbReference>
<dbReference type="InterPro" id="IPR003661">
    <property type="entry name" value="HisK_dim/P_dom"/>
</dbReference>
<keyword evidence="20" id="KW-1185">Reference proteome</keyword>
<evidence type="ECO:0000256" key="3">
    <source>
        <dbReference type="ARBA" id="ARBA00012438"/>
    </source>
</evidence>
<comment type="subcellular location">
    <subcellularLocation>
        <location evidence="2">Cell membrane</location>
        <topology evidence="2">Multi-pass membrane protein</topology>
    </subcellularLocation>
</comment>
<dbReference type="Proteomes" id="UP000192418">
    <property type="component" value="Unassembled WGS sequence"/>
</dbReference>
<evidence type="ECO:0000313" key="20">
    <source>
        <dbReference type="Proteomes" id="UP000192418"/>
    </source>
</evidence>
<evidence type="ECO:0000256" key="7">
    <source>
        <dbReference type="ARBA" id="ARBA00022692"/>
    </source>
</evidence>
<evidence type="ECO:0000256" key="8">
    <source>
        <dbReference type="ARBA" id="ARBA00022741"/>
    </source>
</evidence>
<dbReference type="PANTHER" id="PTHR43065">
    <property type="entry name" value="SENSOR HISTIDINE KINASE"/>
    <property type="match status" value="1"/>
</dbReference>
<dbReference type="InterPro" id="IPR029151">
    <property type="entry name" value="Sensor-like_sf"/>
</dbReference>
<dbReference type="InterPro" id="IPR003660">
    <property type="entry name" value="HAMP_dom"/>
</dbReference>
<evidence type="ECO:0000256" key="14">
    <source>
        <dbReference type="SAM" id="Coils"/>
    </source>
</evidence>
<dbReference type="Gene3D" id="1.10.287.130">
    <property type="match status" value="1"/>
</dbReference>
<dbReference type="Pfam" id="PF00512">
    <property type="entry name" value="HisKA"/>
    <property type="match status" value="1"/>
</dbReference>
<reference evidence="19 20" key="1">
    <citation type="submission" date="2017-04" db="EMBL/GenBank/DDBJ databases">
        <authorList>
            <person name="Afonso C.L."/>
            <person name="Miller P.J."/>
            <person name="Scott M.A."/>
            <person name="Spackman E."/>
            <person name="Goraichik I."/>
            <person name="Dimitrov K.M."/>
            <person name="Suarez D.L."/>
            <person name="Swayne D.E."/>
        </authorList>
    </citation>
    <scope>NUCLEOTIDE SEQUENCE [LARGE SCALE GENOMIC DNA]</scope>
    <source>
        <strain evidence="19 20">DSM 3385</strain>
    </source>
</reference>
<evidence type="ECO:0000256" key="10">
    <source>
        <dbReference type="ARBA" id="ARBA00022840"/>
    </source>
</evidence>
<dbReference type="GO" id="GO:0000155">
    <property type="term" value="F:phosphorelay sensor kinase activity"/>
    <property type="evidence" value="ECO:0007669"/>
    <property type="project" value="InterPro"/>
</dbReference>
<feature type="domain" description="PAS" evidence="17">
    <location>
        <begin position="380"/>
        <end position="416"/>
    </location>
</feature>
<dbReference type="InterPro" id="IPR005467">
    <property type="entry name" value="His_kinase_dom"/>
</dbReference>
<protein>
    <recommendedName>
        <fullName evidence="3">histidine kinase</fullName>
        <ecNumber evidence="3">2.7.13.3</ecNumber>
    </recommendedName>
</protein>
<dbReference type="InterPro" id="IPR003594">
    <property type="entry name" value="HATPase_dom"/>
</dbReference>
<dbReference type="PROSITE" id="PS50109">
    <property type="entry name" value="HIS_KIN"/>
    <property type="match status" value="1"/>
</dbReference>
<dbReference type="Gene3D" id="3.30.450.20">
    <property type="entry name" value="PAS domain"/>
    <property type="match status" value="2"/>
</dbReference>
<dbReference type="Gene3D" id="3.30.565.10">
    <property type="entry name" value="Histidine kinase-like ATPase, C-terminal domain"/>
    <property type="match status" value="1"/>
</dbReference>
<keyword evidence="5" id="KW-0597">Phosphoprotein</keyword>
<keyword evidence="10" id="KW-0067">ATP-binding</keyword>
<feature type="domain" description="HAMP" evidence="18">
    <location>
        <begin position="309"/>
        <end position="361"/>
    </location>
</feature>
<dbReference type="PROSITE" id="PS50112">
    <property type="entry name" value="PAS"/>
    <property type="match status" value="1"/>
</dbReference>
<dbReference type="CDD" id="cd06225">
    <property type="entry name" value="HAMP"/>
    <property type="match status" value="1"/>
</dbReference>
<dbReference type="InterPro" id="IPR036890">
    <property type="entry name" value="HATPase_C_sf"/>
</dbReference>
<proteinExistence type="predicted"/>
<feature type="domain" description="Histidine kinase" evidence="16">
    <location>
        <begin position="515"/>
        <end position="735"/>
    </location>
</feature>
<dbReference type="Pfam" id="PF02518">
    <property type="entry name" value="HATPase_c"/>
    <property type="match status" value="1"/>
</dbReference>
<evidence type="ECO:0000256" key="9">
    <source>
        <dbReference type="ARBA" id="ARBA00022777"/>
    </source>
</evidence>
<dbReference type="Pfam" id="PF02743">
    <property type="entry name" value="dCache_1"/>
    <property type="match status" value="1"/>
</dbReference>
<dbReference type="Gene3D" id="6.10.340.10">
    <property type="match status" value="1"/>
</dbReference>
<evidence type="ECO:0000256" key="4">
    <source>
        <dbReference type="ARBA" id="ARBA00022475"/>
    </source>
</evidence>
<dbReference type="SUPFAM" id="SSF47384">
    <property type="entry name" value="Homodimeric domain of signal transducing histidine kinase"/>
    <property type="match status" value="1"/>
</dbReference>
<dbReference type="EMBL" id="FWXY01000005">
    <property type="protein sequence ID" value="SMC60907.1"/>
    <property type="molecule type" value="Genomic_DNA"/>
</dbReference>
<dbReference type="CDD" id="cd12912">
    <property type="entry name" value="PDC2_MCP_like"/>
    <property type="match status" value="1"/>
</dbReference>
<dbReference type="SUPFAM" id="SSF55785">
    <property type="entry name" value="PYP-like sensor domain (PAS domain)"/>
    <property type="match status" value="1"/>
</dbReference>
<evidence type="ECO:0000256" key="5">
    <source>
        <dbReference type="ARBA" id="ARBA00022553"/>
    </source>
</evidence>
<dbReference type="InterPro" id="IPR000014">
    <property type="entry name" value="PAS"/>
</dbReference>
<dbReference type="PROSITE" id="PS50885">
    <property type="entry name" value="HAMP"/>
    <property type="match status" value="1"/>
</dbReference>
<organism evidence="19 20">
    <name type="scientific">Desulfocicer vacuolatum DSM 3385</name>
    <dbReference type="NCBI Taxonomy" id="1121400"/>
    <lineage>
        <taxon>Bacteria</taxon>
        <taxon>Pseudomonadati</taxon>
        <taxon>Thermodesulfobacteriota</taxon>
        <taxon>Desulfobacteria</taxon>
        <taxon>Desulfobacterales</taxon>
        <taxon>Desulfobacteraceae</taxon>
        <taxon>Desulfocicer</taxon>
    </lineage>
</organism>
<evidence type="ECO:0000256" key="2">
    <source>
        <dbReference type="ARBA" id="ARBA00004651"/>
    </source>
</evidence>
<keyword evidence="13 15" id="KW-0472">Membrane</keyword>
<dbReference type="InterPro" id="IPR004358">
    <property type="entry name" value="Sig_transdc_His_kin-like_C"/>
</dbReference>
<dbReference type="SUPFAM" id="SSF158472">
    <property type="entry name" value="HAMP domain-like"/>
    <property type="match status" value="1"/>
</dbReference>
<keyword evidence="6" id="KW-0808">Transferase</keyword>
<dbReference type="PRINTS" id="PR00344">
    <property type="entry name" value="BCTRLSENSOR"/>
</dbReference>
<evidence type="ECO:0000256" key="6">
    <source>
        <dbReference type="ARBA" id="ARBA00022679"/>
    </source>
</evidence>
<evidence type="ECO:0000259" key="16">
    <source>
        <dbReference type="PROSITE" id="PS50109"/>
    </source>
</evidence>
<dbReference type="SMART" id="SM00387">
    <property type="entry name" value="HATPase_c"/>
    <property type="match status" value="1"/>
</dbReference>
<keyword evidence="11 15" id="KW-1133">Transmembrane helix</keyword>
<dbReference type="AlphaFoldDB" id="A0A1W2AJR2"/>
<feature type="transmembrane region" description="Helical" evidence="15">
    <location>
        <begin position="284"/>
        <end position="308"/>
    </location>
</feature>
<dbReference type="SMART" id="SM00304">
    <property type="entry name" value="HAMP"/>
    <property type="match status" value="1"/>
</dbReference>
<evidence type="ECO:0000256" key="11">
    <source>
        <dbReference type="ARBA" id="ARBA00022989"/>
    </source>
</evidence>
<dbReference type="SUPFAM" id="SSF103190">
    <property type="entry name" value="Sensory domain-like"/>
    <property type="match status" value="1"/>
</dbReference>
<evidence type="ECO:0000256" key="1">
    <source>
        <dbReference type="ARBA" id="ARBA00000085"/>
    </source>
</evidence>
<evidence type="ECO:0000256" key="15">
    <source>
        <dbReference type="SAM" id="Phobius"/>
    </source>
</evidence>
<dbReference type="InterPro" id="IPR035965">
    <property type="entry name" value="PAS-like_dom_sf"/>
</dbReference>
<keyword evidence="4" id="KW-1003">Cell membrane</keyword>
<accession>A0A1W2AJR2</accession>